<organism evidence="2 3">
    <name type="scientific">Gibberella fujikuroi (strain CBS 195.34 / IMI 58289 / NRRL A-6831)</name>
    <name type="common">Bakanae and foot rot disease fungus</name>
    <name type="synonym">Fusarium fujikuroi</name>
    <dbReference type="NCBI Taxonomy" id="1279085"/>
    <lineage>
        <taxon>Eukaryota</taxon>
        <taxon>Fungi</taxon>
        <taxon>Dikarya</taxon>
        <taxon>Ascomycota</taxon>
        <taxon>Pezizomycotina</taxon>
        <taxon>Sordariomycetes</taxon>
        <taxon>Hypocreomycetidae</taxon>
        <taxon>Hypocreales</taxon>
        <taxon>Nectriaceae</taxon>
        <taxon>Fusarium</taxon>
        <taxon>Fusarium fujikuroi species complex</taxon>
    </lineage>
</organism>
<evidence type="ECO:0000313" key="3">
    <source>
        <dbReference type="Proteomes" id="UP000016800"/>
    </source>
</evidence>
<proteinExistence type="predicted"/>
<feature type="region of interest" description="Disordered" evidence="1">
    <location>
        <begin position="89"/>
        <end position="109"/>
    </location>
</feature>
<keyword evidence="3" id="KW-1185">Reference proteome</keyword>
<dbReference type="Proteomes" id="UP000016800">
    <property type="component" value="Chromosome XI"/>
</dbReference>
<dbReference type="AlphaFoldDB" id="S0EMS4"/>
<protein>
    <submittedName>
        <fullName evidence="2">Uncharacterized protein</fullName>
    </submittedName>
</protein>
<evidence type="ECO:0000313" key="2">
    <source>
        <dbReference type="EMBL" id="CCT75234.1"/>
    </source>
</evidence>
<dbReference type="RefSeq" id="XP_023437290.1">
    <property type="nucleotide sequence ID" value="XM_023570134.1"/>
</dbReference>
<dbReference type="GeneID" id="35404719"/>
<dbReference type="EMBL" id="HF679033">
    <property type="protein sequence ID" value="CCT75234.1"/>
    <property type="molecule type" value="Genomic_DNA"/>
</dbReference>
<gene>
    <name evidence="2" type="ORF">FFUJ_11257</name>
</gene>
<dbReference type="VEuPathDB" id="FungiDB:FFUJ_11257"/>
<accession>S0EMS4</accession>
<dbReference type="HOGENOM" id="CLU_148148_0_0_1"/>
<sequence>MVTTKVDWPQRHQTLCYQTKTVEVCDRCSGTSVGGYGPTTPCGRRGRGPLTQIDDNTEEPCYGVEVDEEEVSIDMCHNCRILEDLEARERERQQGNDTDDEHMEEVYIP</sequence>
<reference evidence="3" key="1">
    <citation type="journal article" date="2013" name="PLoS Pathog.">
        <title>Deciphering the cryptic genome: genome-wide analyses of the rice pathogen Fusarium fujikuroi reveal complex regulation of secondary metabolism and novel metabolites.</title>
        <authorList>
            <person name="Wiemann P."/>
            <person name="Sieber C.M."/>
            <person name="von Bargen K.W."/>
            <person name="Studt L."/>
            <person name="Niehaus E.M."/>
            <person name="Espino J.J."/>
            <person name="Huss K."/>
            <person name="Michielse C.B."/>
            <person name="Albermann S."/>
            <person name="Wagner D."/>
            <person name="Bergner S.V."/>
            <person name="Connolly L.R."/>
            <person name="Fischer A."/>
            <person name="Reuter G."/>
            <person name="Kleigrewe K."/>
            <person name="Bald T."/>
            <person name="Wingfield B.D."/>
            <person name="Ophir R."/>
            <person name="Freeman S."/>
            <person name="Hippler M."/>
            <person name="Smith K.M."/>
            <person name="Brown D.W."/>
            <person name="Proctor R.H."/>
            <person name="Munsterkotter M."/>
            <person name="Freitag M."/>
            <person name="Humpf H.U."/>
            <person name="Guldener U."/>
            <person name="Tudzynski B."/>
        </authorList>
    </citation>
    <scope>NUCLEOTIDE SEQUENCE [LARGE SCALE GENOMIC DNA]</scope>
    <source>
        <strain evidence="3">CBS 195.34 / IMI 58289 / NRRL A-6831</strain>
    </source>
</reference>
<evidence type="ECO:0000256" key="1">
    <source>
        <dbReference type="SAM" id="MobiDB-lite"/>
    </source>
</evidence>
<name>S0EMS4_GIBF5</name>